<dbReference type="GO" id="GO:0005829">
    <property type="term" value="C:cytosol"/>
    <property type="evidence" value="ECO:0007669"/>
    <property type="project" value="TreeGrafter"/>
</dbReference>
<keyword evidence="7" id="KW-1185">Reference proteome</keyword>
<dbReference type="InterPro" id="IPR036388">
    <property type="entry name" value="WH-like_DNA-bd_sf"/>
</dbReference>
<dbReference type="PRINTS" id="PR00039">
    <property type="entry name" value="HTHLYSR"/>
</dbReference>
<dbReference type="PANTHER" id="PTHR30419">
    <property type="entry name" value="HTH-TYPE TRANSCRIPTIONAL REGULATOR YBHD"/>
    <property type="match status" value="1"/>
</dbReference>
<evidence type="ECO:0000259" key="5">
    <source>
        <dbReference type="PROSITE" id="PS50931"/>
    </source>
</evidence>
<dbReference type="FunFam" id="1.10.10.10:FF:000001">
    <property type="entry name" value="LysR family transcriptional regulator"/>
    <property type="match status" value="1"/>
</dbReference>
<evidence type="ECO:0000313" key="6">
    <source>
        <dbReference type="EMBL" id="TQM15078.1"/>
    </source>
</evidence>
<dbReference type="Proteomes" id="UP000315677">
    <property type="component" value="Unassembled WGS sequence"/>
</dbReference>
<dbReference type="SUPFAM" id="SSF53850">
    <property type="entry name" value="Periplasmic binding protein-like II"/>
    <property type="match status" value="1"/>
</dbReference>
<feature type="domain" description="HTH lysR-type" evidence="5">
    <location>
        <begin position="9"/>
        <end position="66"/>
    </location>
</feature>
<evidence type="ECO:0000256" key="2">
    <source>
        <dbReference type="ARBA" id="ARBA00023015"/>
    </source>
</evidence>
<evidence type="ECO:0000256" key="1">
    <source>
        <dbReference type="ARBA" id="ARBA00009437"/>
    </source>
</evidence>
<dbReference type="InterPro" id="IPR050950">
    <property type="entry name" value="HTH-type_LysR_regulators"/>
</dbReference>
<organism evidence="6 7">
    <name type="scientific">Pseudonocardia kunmingensis</name>
    <dbReference type="NCBI Taxonomy" id="630975"/>
    <lineage>
        <taxon>Bacteria</taxon>
        <taxon>Bacillati</taxon>
        <taxon>Actinomycetota</taxon>
        <taxon>Actinomycetes</taxon>
        <taxon>Pseudonocardiales</taxon>
        <taxon>Pseudonocardiaceae</taxon>
        <taxon>Pseudonocardia</taxon>
    </lineage>
</organism>
<dbReference type="Pfam" id="PF00126">
    <property type="entry name" value="HTH_1"/>
    <property type="match status" value="1"/>
</dbReference>
<evidence type="ECO:0000256" key="3">
    <source>
        <dbReference type="ARBA" id="ARBA00023125"/>
    </source>
</evidence>
<dbReference type="InterPro" id="IPR005119">
    <property type="entry name" value="LysR_subst-bd"/>
</dbReference>
<evidence type="ECO:0000313" key="7">
    <source>
        <dbReference type="Proteomes" id="UP000315677"/>
    </source>
</evidence>
<sequence length="313" mass="32811">MPMRHGAAVNLHRLRCFLAVVDTGTVTAAARRLLIAQPALSRQVHALEKDVGLRLFARHHNTLRLTPAGVEFARMARHLLVQSESLRSAADALAAGAVRRLTVAATPASLSAFVAPFVATLGPADPLLLTRPESHFALYDALRAGADAIVSPAPGEEGFARQPLGAAPLQAHVAARHPWARDGRTAVGLAELLAEPLVLPSSSAVSRRVLDEAVARCGLTYGPVEECDDGGTAQAVAASGKGVAVVTDGPRYGVHPVPVRGDVGEPASALGVPLHVAWEPHHYAAEVIAALAERLATFLHMSAPWSHTAVHRP</sequence>
<dbReference type="AlphaFoldDB" id="A0A543E0H6"/>
<accession>A0A543E0H6</accession>
<protein>
    <submittedName>
        <fullName evidence="6">DNA-binding transcriptional LysR family regulator</fullName>
    </submittedName>
</protein>
<dbReference type="GO" id="GO:0003677">
    <property type="term" value="F:DNA binding"/>
    <property type="evidence" value="ECO:0007669"/>
    <property type="project" value="UniProtKB-KW"/>
</dbReference>
<gene>
    <name evidence="6" type="ORF">FB558_1859</name>
</gene>
<keyword evidence="3 6" id="KW-0238">DNA-binding</keyword>
<comment type="caution">
    <text evidence="6">The sequence shown here is derived from an EMBL/GenBank/DDBJ whole genome shotgun (WGS) entry which is preliminary data.</text>
</comment>
<dbReference type="InterPro" id="IPR000847">
    <property type="entry name" value="LysR_HTH_N"/>
</dbReference>
<dbReference type="GO" id="GO:0003700">
    <property type="term" value="F:DNA-binding transcription factor activity"/>
    <property type="evidence" value="ECO:0007669"/>
    <property type="project" value="InterPro"/>
</dbReference>
<dbReference type="SUPFAM" id="SSF46785">
    <property type="entry name" value="Winged helix' DNA-binding domain"/>
    <property type="match status" value="1"/>
</dbReference>
<dbReference type="PROSITE" id="PS50931">
    <property type="entry name" value="HTH_LYSR"/>
    <property type="match status" value="1"/>
</dbReference>
<dbReference type="CDD" id="cd05466">
    <property type="entry name" value="PBP2_LTTR_substrate"/>
    <property type="match status" value="1"/>
</dbReference>
<evidence type="ECO:0000256" key="4">
    <source>
        <dbReference type="ARBA" id="ARBA00023163"/>
    </source>
</evidence>
<comment type="similarity">
    <text evidence="1">Belongs to the LysR transcriptional regulatory family.</text>
</comment>
<name>A0A543E0H6_9PSEU</name>
<proteinExistence type="inferred from homology"/>
<dbReference type="Pfam" id="PF03466">
    <property type="entry name" value="LysR_substrate"/>
    <property type="match status" value="1"/>
</dbReference>
<reference evidence="6 7" key="1">
    <citation type="submission" date="2019-06" db="EMBL/GenBank/DDBJ databases">
        <title>Sequencing the genomes of 1000 actinobacteria strains.</title>
        <authorList>
            <person name="Klenk H.-P."/>
        </authorList>
    </citation>
    <scope>NUCLEOTIDE SEQUENCE [LARGE SCALE GENOMIC DNA]</scope>
    <source>
        <strain evidence="6 7">DSM 45301</strain>
    </source>
</reference>
<dbReference type="EMBL" id="VFPA01000001">
    <property type="protein sequence ID" value="TQM15078.1"/>
    <property type="molecule type" value="Genomic_DNA"/>
</dbReference>
<dbReference type="InterPro" id="IPR036390">
    <property type="entry name" value="WH_DNA-bd_sf"/>
</dbReference>
<dbReference type="Gene3D" id="3.40.190.290">
    <property type="match status" value="1"/>
</dbReference>
<keyword evidence="2" id="KW-0805">Transcription regulation</keyword>
<dbReference type="OrthoDB" id="9803735at2"/>
<keyword evidence="4" id="KW-0804">Transcription</keyword>
<dbReference type="Gene3D" id="1.10.10.10">
    <property type="entry name" value="Winged helix-like DNA-binding domain superfamily/Winged helix DNA-binding domain"/>
    <property type="match status" value="1"/>
</dbReference>